<dbReference type="InterPro" id="IPR002347">
    <property type="entry name" value="SDR_fam"/>
</dbReference>
<dbReference type="PATRIC" id="fig|1423140.3.peg.4235"/>
<dbReference type="Pfam" id="PF13561">
    <property type="entry name" value="adh_short_C2"/>
    <property type="match status" value="1"/>
</dbReference>
<organism evidence="4 5">
    <name type="scientific">Gordonia alkanivorans CGMCC 6845</name>
    <dbReference type="NCBI Taxonomy" id="1423140"/>
    <lineage>
        <taxon>Bacteria</taxon>
        <taxon>Bacillati</taxon>
        <taxon>Actinomycetota</taxon>
        <taxon>Actinomycetes</taxon>
        <taxon>Mycobacteriales</taxon>
        <taxon>Gordoniaceae</taxon>
        <taxon>Gordonia</taxon>
    </lineage>
</organism>
<dbReference type="FunFam" id="3.40.50.720:FF:000084">
    <property type="entry name" value="Short-chain dehydrogenase reductase"/>
    <property type="match status" value="1"/>
</dbReference>
<comment type="similarity">
    <text evidence="1">Belongs to the short-chain dehydrogenases/reductases (SDR) family.</text>
</comment>
<dbReference type="Proteomes" id="UP000035035">
    <property type="component" value="Unassembled WGS sequence"/>
</dbReference>
<dbReference type="GO" id="GO:0016616">
    <property type="term" value="F:oxidoreductase activity, acting on the CH-OH group of donors, NAD or NADP as acceptor"/>
    <property type="evidence" value="ECO:0007669"/>
    <property type="project" value="TreeGrafter"/>
</dbReference>
<dbReference type="Gene3D" id="3.40.50.720">
    <property type="entry name" value="NAD(P)-binding Rossmann-like Domain"/>
    <property type="match status" value="1"/>
</dbReference>
<keyword evidence="2" id="KW-0560">Oxidoreductase</keyword>
<proteinExistence type="inferred from homology"/>
<accession>W9D8H0</accession>
<comment type="caution">
    <text evidence="4">The sequence shown here is derived from an EMBL/GenBank/DDBJ whole genome shotgun (WGS) entry which is preliminary data.</text>
</comment>
<dbReference type="AlphaFoldDB" id="W9D8H0"/>
<dbReference type="InterPro" id="IPR023985">
    <property type="entry name" value="SDR_subfam_1"/>
</dbReference>
<gene>
    <name evidence="4" type="ORF">V525_21340</name>
</gene>
<dbReference type="HOGENOM" id="CLU_010194_1_0_11"/>
<dbReference type="SUPFAM" id="SSF51735">
    <property type="entry name" value="NAD(P)-binding Rossmann-fold domains"/>
    <property type="match status" value="1"/>
</dbReference>
<keyword evidence="5" id="KW-1185">Reference proteome</keyword>
<evidence type="ECO:0000256" key="2">
    <source>
        <dbReference type="ARBA" id="ARBA00023002"/>
    </source>
</evidence>
<sequence length="283" mass="29413">MTGRVAGKVALITGAARGQGRSHALALAREGADIIAVDICAQPEWMNYPLATPGDLAETVDMVKGLDGRISPHIVDVRDKTALADAVDAGVAELGRLDIVIANAGVCPLGENEPESVWLETVSTNLTGVMNAIDVALPHLGAGASIIATGSFAGLTPQGVKNGPGGTGYSYAKRGVASLVNSLAIQLGPRNIRVNAVHPGNCNTPMLHSAPMYKVFRPDLDDPKREDVLDAFASTQIMPVPYVEPEDISNAVLFLSSDESRYVTGLQLKVDAGALLKAGVTGL</sequence>
<dbReference type="CDD" id="cd05233">
    <property type="entry name" value="SDR_c"/>
    <property type="match status" value="1"/>
</dbReference>
<evidence type="ECO:0000256" key="1">
    <source>
        <dbReference type="ARBA" id="ARBA00006484"/>
    </source>
</evidence>
<dbReference type="EMBL" id="AYXO01000073">
    <property type="protein sequence ID" value="ETA04662.1"/>
    <property type="molecule type" value="Genomic_DNA"/>
</dbReference>
<name>W9D8H0_9ACTN</name>
<protein>
    <submittedName>
        <fullName evidence="4">3-ketoacyl-ACP reductase</fullName>
    </submittedName>
</protein>
<reference evidence="4 5" key="1">
    <citation type="journal article" date="2014" name="Genome Announc.">
        <title>Draft Genome Sequence of Gordonia alkanivorans Strain CGMCC6845, a Halotolerant Hydrocarbon-Degrading Bacterium.</title>
        <authorList>
            <person name="Wang X."/>
            <person name="Jin D."/>
            <person name="Zhou L."/>
            <person name="Wu L."/>
            <person name="An W."/>
            <person name="Zhao L."/>
        </authorList>
    </citation>
    <scope>NUCLEOTIDE SEQUENCE [LARGE SCALE GENOMIC DNA]</scope>
    <source>
        <strain evidence="4 5">CGMCC 6845</strain>
    </source>
</reference>
<evidence type="ECO:0000313" key="4">
    <source>
        <dbReference type="EMBL" id="ETA04662.1"/>
    </source>
</evidence>
<evidence type="ECO:0000256" key="3">
    <source>
        <dbReference type="ARBA" id="ARBA00023027"/>
    </source>
</evidence>
<dbReference type="PANTHER" id="PTHR42760:SF133">
    <property type="entry name" value="3-OXOACYL-[ACYL-CARRIER-PROTEIN] REDUCTASE"/>
    <property type="match status" value="1"/>
</dbReference>
<keyword evidence="3" id="KW-0520">NAD</keyword>
<dbReference type="InterPro" id="IPR036291">
    <property type="entry name" value="NAD(P)-bd_dom_sf"/>
</dbReference>
<dbReference type="NCBIfam" id="NF009467">
    <property type="entry name" value="PRK12826.1-3"/>
    <property type="match status" value="1"/>
</dbReference>
<dbReference type="PANTHER" id="PTHR42760">
    <property type="entry name" value="SHORT-CHAIN DEHYDROGENASES/REDUCTASES FAMILY MEMBER"/>
    <property type="match status" value="1"/>
</dbReference>
<dbReference type="RefSeq" id="WP_035753113.1">
    <property type="nucleotide sequence ID" value="NZ_KI629800.1"/>
</dbReference>
<dbReference type="NCBIfam" id="TIGR03971">
    <property type="entry name" value="SDR_subfam_1"/>
    <property type="match status" value="1"/>
</dbReference>
<dbReference type="PRINTS" id="PR00081">
    <property type="entry name" value="GDHRDH"/>
</dbReference>
<evidence type="ECO:0000313" key="5">
    <source>
        <dbReference type="Proteomes" id="UP000035035"/>
    </source>
</evidence>